<sequence>MWSPRCVKPRAHNRIPGEDGLLFVPDQARTTVLEWGQSSKLACHLGTCRTLPFIRQRFYWPSLLRDVPEFIAVCIVCAQSQTPQQAPSDLLKLFPVPWTSFPDCLHLRETPPS</sequence>
<dbReference type="Proteomes" id="UP001157502">
    <property type="component" value="Chromosome 34"/>
</dbReference>
<comment type="caution">
    <text evidence="1">The sequence shown here is derived from an EMBL/GenBank/DDBJ whole genome shotgun (WGS) entry which is preliminary data.</text>
</comment>
<gene>
    <name evidence="1" type="ORF">DPEC_G00342100</name>
</gene>
<organism evidence="1 2">
    <name type="scientific">Dallia pectoralis</name>
    <name type="common">Alaska blackfish</name>
    <dbReference type="NCBI Taxonomy" id="75939"/>
    <lineage>
        <taxon>Eukaryota</taxon>
        <taxon>Metazoa</taxon>
        <taxon>Chordata</taxon>
        <taxon>Craniata</taxon>
        <taxon>Vertebrata</taxon>
        <taxon>Euteleostomi</taxon>
        <taxon>Actinopterygii</taxon>
        <taxon>Neopterygii</taxon>
        <taxon>Teleostei</taxon>
        <taxon>Protacanthopterygii</taxon>
        <taxon>Esociformes</taxon>
        <taxon>Umbridae</taxon>
        <taxon>Dallia</taxon>
    </lineage>
</organism>
<evidence type="ECO:0000313" key="1">
    <source>
        <dbReference type="EMBL" id="KAJ7986651.1"/>
    </source>
</evidence>
<evidence type="ECO:0000313" key="2">
    <source>
        <dbReference type="Proteomes" id="UP001157502"/>
    </source>
</evidence>
<dbReference type="EMBL" id="CM055761">
    <property type="protein sequence ID" value="KAJ7986651.1"/>
    <property type="molecule type" value="Genomic_DNA"/>
</dbReference>
<accession>A0ACC2F5L4</accession>
<name>A0ACC2F5L4_DALPE</name>
<keyword evidence="2" id="KW-1185">Reference proteome</keyword>
<proteinExistence type="predicted"/>
<protein>
    <submittedName>
        <fullName evidence="1">Uncharacterized protein</fullName>
    </submittedName>
</protein>
<reference evidence="1" key="1">
    <citation type="submission" date="2021-05" db="EMBL/GenBank/DDBJ databases">
        <authorList>
            <person name="Pan Q."/>
            <person name="Jouanno E."/>
            <person name="Zahm M."/>
            <person name="Klopp C."/>
            <person name="Cabau C."/>
            <person name="Louis A."/>
            <person name="Berthelot C."/>
            <person name="Parey E."/>
            <person name="Roest Crollius H."/>
            <person name="Montfort J."/>
            <person name="Robinson-Rechavi M."/>
            <person name="Bouchez O."/>
            <person name="Lampietro C."/>
            <person name="Lopez Roques C."/>
            <person name="Donnadieu C."/>
            <person name="Postlethwait J."/>
            <person name="Bobe J."/>
            <person name="Dillon D."/>
            <person name="Chandos A."/>
            <person name="von Hippel F."/>
            <person name="Guiguen Y."/>
        </authorList>
    </citation>
    <scope>NUCLEOTIDE SEQUENCE</scope>
    <source>
        <strain evidence="1">YG-Jan2019</strain>
    </source>
</reference>